<feature type="region of interest" description="Disordered" evidence="1">
    <location>
        <begin position="21"/>
        <end position="58"/>
    </location>
</feature>
<dbReference type="AlphaFoldDB" id="A0AAE0KWU5"/>
<feature type="region of interest" description="Disordered" evidence="1">
    <location>
        <begin position="264"/>
        <end position="283"/>
    </location>
</feature>
<gene>
    <name evidence="2" type="ORF">CYMTET_27562</name>
</gene>
<name>A0AAE0KWU5_9CHLO</name>
<feature type="region of interest" description="Disordered" evidence="1">
    <location>
        <begin position="314"/>
        <end position="354"/>
    </location>
</feature>
<protein>
    <submittedName>
        <fullName evidence="2">Uncharacterized protein</fullName>
    </submittedName>
</protein>
<evidence type="ECO:0000313" key="3">
    <source>
        <dbReference type="Proteomes" id="UP001190700"/>
    </source>
</evidence>
<feature type="compositionally biased region" description="Basic and acidic residues" evidence="1">
    <location>
        <begin position="42"/>
        <end position="51"/>
    </location>
</feature>
<dbReference type="Proteomes" id="UP001190700">
    <property type="component" value="Unassembled WGS sequence"/>
</dbReference>
<organism evidence="2 3">
    <name type="scientific">Cymbomonas tetramitiformis</name>
    <dbReference type="NCBI Taxonomy" id="36881"/>
    <lineage>
        <taxon>Eukaryota</taxon>
        <taxon>Viridiplantae</taxon>
        <taxon>Chlorophyta</taxon>
        <taxon>Pyramimonadophyceae</taxon>
        <taxon>Pyramimonadales</taxon>
        <taxon>Pyramimonadaceae</taxon>
        <taxon>Cymbomonas</taxon>
    </lineage>
</organism>
<keyword evidence="3" id="KW-1185">Reference proteome</keyword>
<sequence length="517" mass="56243">MQRALAGVPGIEQPKFDEEWAAAAAASRKRRAMQRPVGSEGEDSKGEEQKRAAARARFGSLRTATDEELRRALDGSLSVKDIARPSGELVAPVRPILPAGGALRGLDIRVSRPWGDVEEGGAEWRLDAKRGLVLEAKAKHCRSFDEWDETFTTLICKAPEDARDLLFQFRRWMKLMSIDYSWDRMRKFYDYLCTRMEREASTTFELVSYTAHWELYKRDKGIKMKGTGGGGGGIGSRLGGVNTPARCRSRERMRSRRRVCSGTAVGAAGDEMPSSPACASRPARPRVVTASTVSLLTSARSVVTRVAHITMGTSAGRRRAPGGDGTLGVARGGPHLRGSRTVAGGAQGAPDGGIVAEPEEMPEEHGTMASDDREPEPAGEVREMQARDAEPWWARLRRMLVAPVWDAAGAPQPAAQAAGPAALPAGAGERYYELDDEQRLILRAAFAEAAKELSRGDGTPFAHPLPSRVALDACQTKEIIRTAFVWISLYDHKLAFQRSTPSSASTVVYTEKLGTQE</sequence>
<evidence type="ECO:0000313" key="2">
    <source>
        <dbReference type="EMBL" id="KAK3263642.1"/>
    </source>
</evidence>
<reference evidence="2 3" key="1">
    <citation type="journal article" date="2015" name="Genome Biol. Evol.">
        <title>Comparative Genomics of a Bacterivorous Green Alga Reveals Evolutionary Causalities and Consequences of Phago-Mixotrophic Mode of Nutrition.</title>
        <authorList>
            <person name="Burns J.A."/>
            <person name="Paasch A."/>
            <person name="Narechania A."/>
            <person name="Kim E."/>
        </authorList>
    </citation>
    <scope>NUCLEOTIDE SEQUENCE [LARGE SCALE GENOMIC DNA]</scope>
    <source>
        <strain evidence="2 3">PLY_AMNH</strain>
    </source>
</reference>
<comment type="caution">
    <text evidence="2">The sequence shown here is derived from an EMBL/GenBank/DDBJ whole genome shotgun (WGS) entry which is preliminary data.</text>
</comment>
<evidence type="ECO:0000256" key="1">
    <source>
        <dbReference type="SAM" id="MobiDB-lite"/>
    </source>
</evidence>
<accession>A0AAE0KWU5</accession>
<proteinExistence type="predicted"/>
<dbReference type="EMBL" id="LGRX02015181">
    <property type="protein sequence ID" value="KAK3263642.1"/>
    <property type="molecule type" value="Genomic_DNA"/>
</dbReference>